<keyword evidence="1" id="KW-0378">Hydrolase</keyword>
<evidence type="ECO:0000313" key="1">
    <source>
        <dbReference type="EMBL" id="EMD39556.1"/>
    </source>
</evidence>
<dbReference type="EMBL" id="KB445793">
    <property type="protein sequence ID" value="EMD39556.1"/>
    <property type="molecule type" value="Genomic_DNA"/>
</dbReference>
<dbReference type="InterPro" id="IPR050546">
    <property type="entry name" value="Glycosyl_Hydrlase_16"/>
</dbReference>
<dbReference type="GO" id="GO:0009251">
    <property type="term" value="P:glucan catabolic process"/>
    <property type="evidence" value="ECO:0007669"/>
    <property type="project" value="TreeGrafter"/>
</dbReference>
<keyword evidence="2" id="KW-1185">Reference proteome</keyword>
<dbReference type="OrthoDB" id="192832at2759"/>
<protein>
    <submittedName>
        <fullName evidence="1">Glycoside hydrolase family 16 protein</fullName>
    </submittedName>
</protein>
<dbReference type="HOGENOM" id="CLU_016972_1_1_1"/>
<sequence>MKQSNVGNDFYNNFQFENVSAPAGARQLYVDRDTATQNNLTFANNDTFIMRVDDTPTIDADGPGRMSIRLKSNATYTQLVTVFDIRHVPVGCATWPAIWMNDDSVGISAGEVDILEGVNSYGTSTSQLHTQGNCTMPSDRHMTGNGTSLDCSAAAALEEDNNGRSGCSVSGPYSSTFGPTFNQNGGGWYVMERSPAGVNVWFWARFDKNVPKAVSNGTSTLNTTQFGTPIANFPNSTTCNFDEEFADHHLLLDIALCGSWAGTRFDAVGYCPGNCTDYVNTNGSSFADAYWDFAAARIYLPSNSSNSSNGNGGGGGGKGSSSGASADIISGLNSGHFLMMGATVLTIAGGVLSLL</sequence>
<dbReference type="Pfam" id="PF26113">
    <property type="entry name" value="GH16_XgeA"/>
    <property type="match status" value="1"/>
</dbReference>
<accession>M2RL63</accession>
<dbReference type="AlphaFoldDB" id="M2RL63"/>
<dbReference type="PANTHER" id="PTHR10963">
    <property type="entry name" value="GLYCOSYL HYDROLASE-RELATED"/>
    <property type="match status" value="1"/>
</dbReference>
<gene>
    <name evidence="1" type="ORF">CERSUDRAFT_131975</name>
</gene>
<name>M2RL63_CERS8</name>
<organism evidence="1 2">
    <name type="scientific">Ceriporiopsis subvermispora (strain B)</name>
    <name type="common">White-rot fungus</name>
    <name type="synonym">Gelatoporia subvermispora</name>
    <dbReference type="NCBI Taxonomy" id="914234"/>
    <lineage>
        <taxon>Eukaryota</taxon>
        <taxon>Fungi</taxon>
        <taxon>Dikarya</taxon>
        <taxon>Basidiomycota</taxon>
        <taxon>Agaricomycotina</taxon>
        <taxon>Agaricomycetes</taxon>
        <taxon>Polyporales</taxon>
        <taxon>Gelatoporiaceae</taxon>
        <taxon>Gelatoporia</taxon>
    </lineage>
</organism>
<dbReference type="PANTHER" id="PTHR10963:SF24">
    <property type="entry name" value="GLYCOSIDASE C21B10.07-RELATED"/>
    <property type="match status" value="1"/>
</dbReference>
<dbReference type="Gene3D" id="2.60.120.200">
    <property type="match status" value="1"/>
</dbReference>
<dbReference type="GO" id="GO:0016787">
    <property type="term" value="F:hydrolase activity"/>
    <property type="evidence" value="ECO:0007669"/>
    <property type="project" value="UniProtKB-KW"/>
</dbReference>
<evidence type="ECO:0000313" key="2">
    <source>
        <dbReference type="Proteomes" id="UP000016930"/>
    </source>
</evidence>
<dbReference type="InterPro" id="IPR013320">
    <property type="entry name" value="ConA-like_dom_sf"/>
</dbReference>
<proteinExistence type="predicted"/>
<dbReference type="Proteomes" id="UP000016930">
    <property type="component" value="Unassembled WGS sequence"/>
</dbReference>
<dbReference type="SUPFAM" id="SSF49899">
    <property type="entry name" value="Concanavalin A-like lectins/glucanases"/>
    <property type="match status" value="1"/>
</dbReference>
<reference evidence="1 2" key="1">
    <citation type="journal article" date="2012" name="Proc. Natl. Acad. Sci. U.S.A.">
        <title>Comparative genomics of Ceriporiopsis subvermispora and Phanerochaete chrysosporium provide insight into selective ligninolysis.</title>
        <authorList>
            <person name="Fernandez-Fueyo E."/>
            <person name="Ruiz-Duenas F.J."/>
            <person name="Ferreira P."/>
            <person name="Floudas D."/>
            <person name="Hibbett D.S."/>
            <person name="Canessa P."/>
            <person name="Larrondo L.F."/>
            <person name="James T.Y."/>
            <person name="Seelenfreund D."/>
            <person name="Lobos S."/>
            <person name="Polanco R."/>
            <person name="Tello M."/>
            <person name="Honda Y."/>
            <person name="Watanabe T."/>
            <person name="Watanabe T."/>
            <person name="Ryu J.S."/>
            <person name="Kubicek C.P."/>
            <person name="Schmoll M."/>
            <person name="Gaskell J."/>
            <person name="Hammel K.E."/>
            <person name="St John F.J."/>
            <person name="Vanden Wymelenberg A."/>
            <person name="Sabat G."/>
            <person name="Splinter BonDurant S."/>
            <person name="Syed K."/>
            <person name="Yadav J.S."/>
            <person name="Doddapaneni H."/>
            <person name="Subramanian V."/>
            <person name="Lavin J.L."/>
            <person name="Oguiza J.A."/>
            <person name="Perez G."/>
            <person name="Pisabarro A.G."/>
            <person name="Ramirez L."/>
            <person name="Santoyo F."/>
            <person name="Master E."/>
            <person name="Coutinho P.M."/>
            <person name="Henrissat B."/>
            <person name="Lombard V."/>
            <person name="Magnuson J.K."/>
            <person name="Kuees U."/>
            <person name="Hori C."/>
            <person name="Igarashi K."/>
            <person name="Samejima M."/>
            <person name="Held B.W."/>
            <person name="Barry K.W."/>
            <person name="LaButti K.M."/>
            <person name="Lapidus A."/>
            <person name="Lindquist E.A."/>
            <person name="Lucas S.M."/>
            <person name="Riley R."/>
            <person name="Salamov A.A."/>
            <person name="Hoffmeister D."/>
            <person name="Schwenk D."/>
            <person name="Hadar Y."/>
            <person name="Yarden O."/>
            <person name="de Vries R.P."/>
            <person name="Wiebenga A."/>
            <person name="Stenlid J."/>
            <person name="Eastwood D."/>
            <person name="Grigoriev I.V."/>
            <person name="Berka R.M."/>
            <person name="Blanchette R.A."/>
            <person name="Kersten P."/>
            <person name="Martinez A.T."/>
            <person name="Vicuna R."/>
            <person name="Cullen D."/>
        </authorList>
    </citation>
    <scope>NUCLEOTIDE SEQUENCE [LARGE SCALE GENOMIC DNA]</scope>
    <source>
        <strain evidence="1 2">B</strain>
    </source>
</reference>
<dbReference type="STRING" id="914234.M2RL63"/>